<evidence type="ECO:0000256" key="2">
    <source>
        <dbReference type="ARBA" id="ARBA00012705"/>
    </source>
</evidence>
<proteinExistence type="inferred from homology"/>
<evidence type="ECO:0000313" key="10">
    <source>
        <dbReference type="Proteomes" id="UP001398420"/>
    </source>
</evidence>
<keyword evidence="3 6" id="KW-0808">Transferase</keyword>
<evidence type="ECO:0000256" key="6">
    <source>
        <dbReference type="RuleBase" id="RU003557"/>
    </source>
</evidence>
<dbReference type="Proteomes" id="UP001398420">
    <property type="component" value="Unassembled WGS sequence"/>
</dbReference>
<dbReference type="InterPro" id="IPR016039">
    <property type="entry name" value="Thiolase-like"/>
</dbReference>
<evidence type="ECO:0000256" key="3">
    <source>
        <dbReference type="ARBA" id="ARBA00022679"/>
    </source>
</evidence>
<dbReference type="EC" id="2.3.1.9" evidence="2"/>
<dbReference type="InterPro" id="IPR002155">
    <property type="entry name" value="Thiolase"/>
</dbReference>
<comment type="similarity">
    <text evidence="1 6">Belongs to the thiolase-like superfamily. Thiolase family.</text>
</comment>
<comment type="caution">
    <text evidence="9">The sequence shown here is derived from an EMBL/GenBank/DDBJ whole genome shotgun (WGS) entry which is preliminary data.</text>
</comment>
<reference evidence="9 10" key="1">
    <citation type="submission" date="2024-04" db="EMBL/GenBank/DDBJ databases">
        <authorList>
            <person name="Wu Y.S."/>
            <person name="Zhang L."/>
        </authorList>
    </citation>
    <scope>NUCLEOTIDE SEQUENCE [LARGE SCALE GENOMIC DNA]</scope>
    <source>
        <strain evidence="9 10">KG-01</strain>
    </source>
</reference>
<organism evidence="9 10">
    <name type="scientific">Kurthia gibsonii</name>
    <dbReference type="NCBI Taxonomy" id="33946"/>
    <lineage>
        <taxon>Bacteria</taxon>
        <taxon>Bacillati</taxon>
        <taxon>Bacillota</taxon>
        <taxon>Bacilli</taxon>
        <taxon>Bacillales</taxon>
        <taxon>Caryophanaceae</taxon>
        <taxon>Kurthia</taxon>
    </lineage>
</organism>
<name>A0ABU9LJK4_9BACL</name>
<dbReference type="RefSeq" id="WP_336663350.1">
    <property type="nucleotide sequence ID" value="NZ_JBBCRB010000001.1"/>
</dbReference>
<dbReference type="NCBIfam" id="TIGR01930">
    <property type="entry name" value="AcCoA-C-Actrans"/>
    <property type="match status" value="1"/>
</dbReference>
<dbReference type="SUPFAM" id="SSF53901">
    <property type="entry name" value="Thiolase-like"/>
    <property type="match status" value="2"/>
</dbReference>
<dbReference type="InterPro" id="IPR020613">
    <property type="entry name" value="Thiolase_CS"/>
</dbReference>
<dbReference type="Pfam" id="PF00108">
    <property type="entry name" value="Thiolase_N"/>
    <property type="match status" value="1"/>
</dbReference>
<evidence type="ECO:0000313" key="9">
    <source>
        <dbReference type="EMBL" id="MEL5988128.1"/>
    </source>
</evidence>
<dbReference type="InterPro" id="IPR020615">
    <property type="entry name" value="Thiolase_acyl_enz_int_AS"/>
</dbReference>
<evidence type="ECO:0000256" key="5">
    <source>
        <dbReference type="ARBA" id="ARBA00030755"/>
    </source>
</evidence>
<dbReference type="InterPro" id="IPR020617">
    <property type="entry name" value="Thiolase_C"/>
</dbReference>
<dbReference type="InterPro" id="IPR020616">
    <property type="entry name" value="Thiolase_N"/>
</dbReference>
<dbReference type="CDD" id="cd00751">
    <property type="entry name" value="thiolase"/>
    <property type="match status" value="1"/>
</dbReference>
<dbReference type="PROSITE" id="PS00098">
    <property type="entry name" value="THIOLASE_1"/>
    <property type="match status" value="1"/>
</dbReference>
<feature type="domain" description="Thiolase N-terminal" evidence="7">
    <location>
        <begin position="4"/>
        <end position="261"/>
    </location>
</feature>
<gene>
    <name evidence="9" type="ORF">AAF454_06820</name>
</gene>
<feature type="domain" description="Thiolase C-terminal" evidence="8">
    <location>
        <begin position="270"/>
        <end position="392"/>
    </location>
</feature>
<keyword evidence="4 6" id="KW-0012">Acyltransferase</keyword>
<dbReference type="PANTHER" id="PTHR18919">
    <property type="entry name" value="ACETYL-COA C-ACYLTRANSFERASE"/>
    <property type="match status" value="1"/>
</dbReference>
<evidence type="ECO:0000259" key="7">
    <source>
        <dbReference type="Pfam" id="PF00108"/>
    </source>
</evidence>
<evidence type="ECO:0000256" key="1">
    <source>
        <dbReference type="ARBA" id="ARBA00010982"/>
    </source>
</evidence>
<dbReference type="Pfam" id="PF02803">
    <property type="entry name" value="Thiolase_C"/>
    <property type="match status" value="1"/>
</dbReference>
<protein>
    <recommendedName>
        <fullName evidence="2">acetyl-CoA C-acetyltransferase</fullName>
        <ecNumber evidence="2">2.3.1.9</ecNumber>
    </recommendedName>
    <alternativeName>
        <fullName evidence="5">Acetoacetyl-CoA thiolase</fullName>
    </alternativeName>
</protein>
<dbReference type="PROSITE" id="PS00099">
    <property type="entry name" value="THIOLASE_3"/>
    <property type="match status" value="1"/>
</dbReference>
<dbReference type="PIRSF" id="PIRSF000429">
    <property type="entry name" value="Ac-CoA_Ac_transf"/>
    <property type="match status" value="1"/>
</dbReference>
<dbReference type="InterPro" id="IPR020610">
    <property type="entry name" value="Thiolase_AS"/>
</dbReference>
<accession>A0ABU9LJK4</accession>
<dbReference type="Gene3D" id="3.40.47.10">
    <property type="match status" value="2"/>
</dbReference>
<evidence type="ECO:0000259" key="8">
    <source>
        <dbReference type="Pfam" id="PF02803"/>
    </source>
</evidence>
<dbReference type="PROSITE" id="PS00737">
    <property type="entry name" value="THIOLASE_2"/>
    <property type="match status" value="1"/>
</dbReference>
<dbReference type="GO" id="GO:0016746">
    <property type="term" value="F:acyltransferase activity"/>
    <property type="evidence" value="ECO:0007669"/>
    <property type="project" value="UniProtKB-KW"/>
</dbReference>
<dbReference type="EMBL" id="JBCEWA010000004">
    <property type="protein sequence ID" value="MEL5988128.1"/>
    <property type="molecule type" value="Genomic_DNA"/>
</dbReference>
<sequence length="393" mass="41918">MEDVYLIEGARTAFTAFTGSFATVSAIQLGTVTAVEALNRSKVTPEDVDAVFYGNVIATGKDAAYTARHIALLAGLPEEIPALTLNRLCGSGLQSVISGAQEIQLGESQIVLAGGTENMSQAPFSNFEQRSQSSKMGNIQFEDMLQATLTDQYTGMGMGMTAENLAEKYAITREQQDAYAVLSHERAAASQQADVFAREIVPVQVPTRKGTRVIEQDEQIRPDTTVEQMAQLQPVFKRQGTVTAANASSINDGAASIVLASGQAVEEKGLQPLAKIISYAAVGVDPNYMGIGPVPAIKRALVRANLTIDDIDLFEINEAFAAQYLAVEQELQLDRNRVNVHGGAIALGHPVGASGTRVLLSAAHTLHERQERYAVVSLCIGGGQGIAMIIERV</sequence>
<evidence type="ECO:0000256" key="4">
    <source>
        <dbReference type="ARBA" id="ARBA00023315"/>
    </source>
</evidence>
<keyword evidence="10" id="KW-1185">Reference proteome</keyword>
<dbReference type="PANTHER" id="PTHR18919:SF107">
    <property type="entry name" value="ACETYL-COA ACETYLTRANSFERASE, CYTOSOLIC"/>
    <property type="match status" value="1"/>
</dbReference>